<sequence>MFVQKTRKRNAQTPGILNMAFAQQIFSAVSGVAEASDDFTERRLPDRFLKLNFQLLTPQARPEAERVCL</sequence>
<proteinExistence type="predicted"/>
<gene>
    <name evidence="1" type="ORF">NDU88_005243</name>
</gene>
<accession>A0AAV7N595</accession>
<keyword evidence="2" id="KW-1185">Reference proteome</keyword>
<name>A0AAV7N595_PLEWA</name>
<comment type="caution">
    <text evidence="1">The sequence shown here is derived from an EMBL/GenBank/DDBJ whole genome shotgun (WGS) entry which is preliminary data.</text>
</comment>
<reference evidence="1" key="1">
    <citation type="journal article" date="2022" name="bioRxiv">
        <title>Sequencing and chromosome-scale assembly of the giantPleurodeles waltlgenome.</title>
        <authorList>
            <person name="Brown T."/>
            <person name="Elewa A."/>
            <person name="Iarovenko S."/>
            <person name="Subramanian E."/>
            <person name="Araus A.J."/>
            <person name="Petzold A."/>
            <person name="Susuki M."/>
            <person name="Suzuki K.-i.T."/>
            <person name="Hayashi T."/>
            <person name="Toyoda A."/>
            <person name="Oliveira C."/>
            <person name="Osipova E."/>
            <person name="Leigh N.D."/>
            <person name="Simon A."/>
            <person name="Yun M.H."/>
        </authorList>
    </citation>
    <scope>NUCLEOTIDE SEQUENCE</scope>
    <source>
        <strain evidence="1">20211129_DDA</strain>
        <tissue evidence="1">Liver</tissue>
    </source>
</reference>
<protein>
    <submittedName>
        <fullName evidence="1">Uncharacterized protein</fullName>
    </submittedName>
</protein>
<dbReference type="Proteomes" id="UP001066276">
    <property type="component" value="Chromosome 9"/>
</dbReference>
<dbReference type="AlphaFoldDB" id="A0AAV7N595"/>
<organism evidence="1 2">
    <name type="scientific">Pleurodeles waltl</name>
    <name type="common">Iberian ribbed newt</name>
    <dbReference type="NCBI Taxonomy" id="8319"/>
    <lineage>
        <taxon>Eukaryota</taxon>
        <taxon>Metazoa</taxon>
        <taxon>Chordata</taxon>
        <taxon>Craniata</taxon>
        <taxon>Vertebrata</taxon>
        <taxon>Euteleostomi</taxon>
        <taxon>Amphibia</taxon>
        <taxon>Batrachia</taxon>
        <taxon>Caudata</taxon>
        <taxon>Salamandroidea</taxon>
        <taxon>Salamandridae</taxon>
        <taxon>Pleurodelinae</taxon>
        <taxon>Pleurodeles</taxon>
    </lineage>
</organism>
<evidence type="ECO:0000313" key="1">
    <source>
        <dbReference type="EMBL" id="KAJ1107855.1"/>
    </source>
</evidence>
<dbReference type="EMBL" id="JANPWB010000013">
    <property type="protein sequence ID" value="KAJ1107855.1"/>
    <property type="molecule type" value="Genomic_DNA"/>
</dbReference>
<evidence type="ECO:0000313" key="2">
    <source>
        <dbReference type="Proteomes" id="UP001066276"/>
    </source>
</evidence>